<feature type="compositionally biased region" description="Polar residues" evidence="1">
    <location>
        <begin position="64"/>
        <end position="75"/>
    </location>
</feature>
<evidence type="ECO:0000313" key="3">
    <source>
        <dbReference type="Proteomes" id="UP001391051"/>
    </source>
</evidence>
<dbReference type="GeneID" id="92074001"/>
<dbReference type="Proteomes" id="UP001391051">
    <property type="component" value="Unassembled WGS sequence"/>
</dbReference>
<proteinExistence type="predicted"/>
<feature type="region of interest" description="Disordered" evidence="1">
    <location>
        <begin position="43"/>
        <end position="80"/>
    </location>
</feature>
<gene>
    <name evidence="2" type="ORF">PG986_004717</name>
</gene>
<keyword evidence="3" id="KW-1185">Reference proteome</keyword>
<sequence>MIPYLESRLSRKTYERILMLALHAAARGWMTRESIASLGYENDDTAAAPLPSSTDTGKSLALPDSSSLTRSSPDTPSWHLSAGQDCYDTEVKGLSRAFTAALQGCDHTECFAVVFHVADTLGGETVDELLGKALENAEKEQRAVTP</sequence>
<comment type="caution">
    <text evidence="2">The sequence shown here is derived from an EMBL/GenBank/DDBJ whole genome shotgun (WGS) entry which is preliminary data.</text>
</comment>
<name>A0ABR1QND5_9PEZI</name>
<protein>
    <submittedName>
        <fullName evidence="2">Uncharacterized protein</fullName>
    </submittedName>
</protein>
<evidence type="ECO:0000313" key="2">
    <source>
        <dbReference type="EMBL" id="KAK7959863.1"/>
    </source>
</evidence>
<organism evidence="2 3">
    <name type="scientific">Apiospora aurea</name>
    <dbReference type="NCBI Taxonomy" id="335848"/>
    <lineage>
        <taxon>Eukaryota</taxon>
        <taxon>Fungi</taxon>
        <taxon>Dikarya</taxon>
        <taxon>Ascomycota</taxon>
        <taxon>Pezizomycotina</taxon>
        <taxon>Sordariomycetes</taxon>
        <taxon>Xylariomycetidae</taxon>
        <taxon>Amphisphaeriales</taxon>
        <taxon>Apiosporaceae</taxon>
        <taxon>Apiospora</taxon>
    </lineage>
</organism>
<dbReference type="RefSeq" id="XP_066703566.1">
    <property type="nucleotide sequence ID" value="XM_066840939.1"/>
</dbReference>
<reference evidence="2 3" key="1">
    <citation type="submission" date="2023-01" db="EMBL/GenBank/DDBJ databases">
        <title>Analysis of 21 Apiospora genomes using comparative genomics revels a genus with tremendous synthesis potential of carbohydrate active enzymes and secondary metabolites.</title>
        <authorList>
            <person name="Sorensen T."/>
        </authorList>
    </citation>
    <scope>NUCLEOTIDE SEQUENCE [LARGE SCALE GENOMIC DNA]</scope>
    <source>
        <strain evidence="2 3">CBS 24483</strain>
    </source>
</reference>
<evidence type="ECO:0000256" key="1">
    <source>
        <dbReference type="SAM" id="MobiDB-lite"/>
    </source>
</evidence>
<dbReference type="EMBL" id="JAQQWE010000003">
    <property type="protein sequence ID" value="KAK7959863.1"/>
    <property type="molecule type" value="Genomic_DNA"/>
</dbReference>
<accession>A0ABR1QND5</accession>